<evidence type="ECO:0000259" key="12">
    <source>
        <dbReference type="Pfam" id="PF01764"/>
    </source>
</evidence>
<evidence type="ECO:0000256" key="3">
    <source>
        <dbReference type="ARBA" id="ARBA00022490"/>
    </source>
</evidence>
<dbReference type="Pfam" id="PF01764">
    <property type="entry name" value="Lipase_3"/>
    <property type="match status" value="1"/>
</dbReference>
<evidence type="ECO:0000256" key="5">
    <source>
        <dbReference type="ARBA" id="ARBA00022737"/>
    </source>
</evidence>
<dbReference type="CDD" id="cd00519">
    <property type="entry name" value="Lipase_3"/>
    <property type="match status" value="1"/>
</dbReference>
<dbReference type="AlphaFoldDB" id="A0A0F8X5H3"/>
<accession>A0A0F8X5H3</accession>
<keyword evidence="14" id="KW-1185">Reference proteome</keyword>
<dbReference type="OrthoDB" id="406844at2759"/>
<dbReference type="InterPro" id="IPR036322">
    <property type="entry name" value="WD40_repeat_dom_sf"/>
</dbReference>
<feature type="domain" description="Fungal lipase-type" evidence="12">
    <location>
        <begin position="474"/>
        <end position="639"/>
    </location>
</feature>
<dbReference type="VEuPathDB" id="FungiDB:P175DRAFT_0502748"/>
<dbReference type="GO" id="GO:0051015">
    <property type="term" value="F:actin filament binding"/>
    <property type="evidence" value="ECO:0007669"/>
    <property type="project" value="TreeGrafter"/>
</dbReference>
<dbReference type="PROSITE" id="PS50294">
    <property type="entry name" value="WD_REPEATS_REGION"/>
    <property type="match status" value="1"/>
</dbReference>
<feature type="repeat" description="WD" evidence="10">
    <location>
        <begin position="50"/>
        <end position="82"/>
    </location>
</feature>
<reference evidence="13 14" key="1">
    <citation type="submission" date="2015-02" db="EMBL/GenBank/DDBJ databases">
        <title>Draft Genome Sequences of Two Closely-Related Aflatoxigenic Aspergillus Species Obtained from the Cote d'Ivoire.</title>
        <authorList>
            <person name="Moore G.G."/>
            <person name="Beltz S.B."/>
            <person name="Mack B.M."/>
        </authorList>
    </citation>
    <scope>NUCLEOTIDE SEQUENCE [LARGE SCALE GENOMIC DNA]</scope>
    <source>
        <strain evidence="13 14">SRRC1432</strain>
    </source>
</reference>
<dbReference type="VEuPathDB" id="FungiDB:P175DRAFT_0502749"/>
<keyword evidence="7" id="KW-0206">Cytoskeleton</keyword>
<gene>
    <name evidence="13" type="ORF">AOCH_002755</name>
</gene>
<dbReference type="PROSITE" id="PS50082">
    <property type="entry name" value="WD_REPEATS_2"/>
    <property type="match status" value="1"/>
</dbReference>
<dbReference type="InterPro" id="IPR017383">
    <property type="entry name" value="ARPC1"/>
</dbReference>
<dbReference type="SUPFAM" id="SSF53474">
    <property type="entry name" value="alpha/beta-Hydrolases"/>
    <property type="match status" value="1"/>
</dbReference>
<evidence type="ECO:0000256" key="9">
    <source>
        <dbReference type="ARBA" id="ARBA00041789"/>
    </source>
</evidence>
<keyword evidence="3" id="KW-0963">Cytoplasm</keyword>
<organism evidence="13 14">
    <name type="scientific">Aspergillus ochraceoroseus</name>
    <dbReference type="NCBI Taxonomy" id="138278"/>
    <lineage>
        <taxon>Eukaryota</taxon>
        <taxon>Fungi</taxon>
        <taxon>Dikarya</taxon>
        <taxon>Ascomycota</taxon>
        <taxon>Pezizomycotina</taxon>
        <taxon>Eurotiomycetes</taxon>
        <taxon>Eurotiomycetidae</taxon>
        <taxon>Eurotiales</taxon>
        <taxon>Aspergillaceae</taxon>
        <taxon>Aspergillus</taxon>
        <taxon>Aspergillus subgen. Nidulantes</taxon>
    </lineage>
</organism>
<evidence type="ECO:0000256" key="11">
    <source>
        <dbReference type="SAM" id="MobiDB-lite"/>
    </source>
</evidence>
<dbReference type="Gene3D" id="2.130.10.10">
    <property type="entry name" value="YVTN repeat-like/Quinoprotein amine dehydrogenase"/>
    <property type="match status" value="1"/>
</dbReference>
<evidence type="ECO:0000256" key="4">
    <source>
        <dbReference type="ARBA" id="ARBA00022574"/>
    </source>
</evidence>
<dbReference type="Pfam" id="PF00400">
    <property type="entry name" value="WD40"/>
    <property type="match status" value="2"/>
</dbReference>
<dbReference type="GO" id="GO:0006629">
    <property type="term" value="P:lipid metabolic process"/>
    <property type="evidence" value="ECO:0007669"/>
    <property type="project" value="InterPro"/>
</dbReference>
<name>A0A0F8X5H3_9EURO</name>
<dbReference type="InterPro" id="IPR001680">
    <property type="entry name" value="WD40_rpt"/>
</dbReference>
<keyword evidence="6" id="KW-0009">Actin-binding</keyword>
<comment type="caution">
    <text evidence="13">The sequence shown here is derived from an EMBL/GenBank/DDBJ whole genome shotgun (WGS) entry which is preliminary data.</text>
</comment>
<dbReference type="Proteomes" id="UP000034947">
    <property type="component" value="Unassembled WGS sequence"/>
</dbReference>
<keyword evidence="5" id="KW-0677">Repeat</keyword>
<evidence type="ECO:0000256" key="7">
    <source>
        <dbReference type="ARBA" id="ARBA00023212"/>
    </source>
</evidence>
<comment type="subcellular location">
    <subcellularLocation>
        <location evidence="1">Cytoplasm</location>
        <location evidence="1">Cytoskeleton</location>
    </subcellularLocation>
</comment>
<protein>
    <recommendedName>
        <fullName evidence="8">Arp2/3 complex 41 kDa subunit</fullName>
    </recommendedName>
    <alternativeName>
        <fullName evidence="9">p41-ARC</fullName>
    </alternativeName>
</protein>
<evidence type="ECO:0000313" key="14">
    <source>
        <dbReference type="Proteomes" id="UP000034947"/>
    </source>
</evidence>
<keyword evidence="4 10" id="KW-0853">WD repeat</keyword>
<proteinExistence type="inferred from homology"/>
<dbReference type="InterPro" id="IPR029058">
    <property type="entry name" value="AB_hydrolase_fold"/>
</dbReference>
<evidence type="ECO:0000256" key="6">
    <source>
        <dbReference type="ARBA" id="ARBA00023203"/>
    </source>
</evidence>
<dbReference type="EMBL" id="JYKN01001829">
    <property type="protein sequence ID" value="KKK18827.1"/>
    <property type="molecule type" value="Genomic_DNA"/>
</dbReference>
<dbReference type="FunFam" id="2.130.10.10:FF:000220">
    <property type="entry name" value="Actin-related protein 2/3 complex subunit"/>
    <property type="match status" value="1"/>
</dbReference>
<evidence type="ECO:0000313" key="13">
    <source>
        <dbReference type="EMBL" id="KKK18827.1"/>
    </source>
</evidence>
<comment type="similarity">
    <text evidence="2">Belongs to the WD repeat ARPC1 family.</text>
</comment>
<evidence type="ECO:0000256" key="10">
    <source>
        <dbReference type="PROSITE-ProRule" id="PRU00221"/>
    </source>
</evidence>
<sequence length="777" mass="85400">MAAPEVHHLFHAPIADHSFSSDKQTLAVARENNVELYHKSGSKFSLTDELKGHEKTVTGVDIAPNSGRIVTCSQDRNAYVWEQTPSGWKPTLVLLRINRAATFVRWSPSEQKFAVGSGARVIAVSYFEEENDWWISKHLKKPIRSTITTLAWHPNSVLLAAGSTDSHARVFSSFIKGVDTRPEPSAWGERLPFNTICGEYLNDSAGWIHGVCFSPSGNALAFTGHDSSVTVVYPSAPEQPPRAMLNITTRLLPFNSLIWNGENEIIAAGHDCEPYRLQGDENGWQLAGSIEKKAGPGAGSVREESALNMFRQMDLKGQAQTDTQLKTVHQNTISTIRVYEDANGVVHKLSISTRRVIMASLLDSLLLLSLLLIQLSRLATAHVAPLDHIQSSEDDGGRQPVSPELFNSLEELARIVDISYCVGNTGVQKPFECLSHCNEFQGFELVTTWNTGPFLSDSCGYIALSHSPSVKRIIIAFRGTYSITNTIIDLSAYPQEYIPYDTGDNTGARCTNCSVHSGFMTAWRHTRDTILETVSAARTQYPDYSVVLVGHSLGGAVAALAGVEMQLRGWDPTVTTFGEPKIGNKGFVEFLDGVFFDLKTPSASASASASSVGTGVSRDKPWKFRRVTHADDPVPLLPLGEWGYESHAGEIYISRVDLPPSVEDVVFCDGDHDEFCLSGAERSSLFLSSLAGGLSSSSPRPFDSLERQQQQQEVVGPFPPKEPEENSQPRNQIGAASRIPWFLVPARYRLWELFFAHRDYFTRIGLCVPGGEILRGS</sequence>
<dbReference type="SUPFAM" id="SSF50978">
    <property type="entry name" value="WD40 repeat-like"/>
    <property type="match status" value="1"/>
</dbReference>
<feature type="region of interest" description="Disordered" evidence="11">
    <location>
        <begin position="697"/>
        <end position="731"/>
    </location>
</feature>
<dbReference type="InterPro" id="IPR002921">
    <property type="entry name" value="Fungal_lipase-type"/>
</dbReference>
<dbReference type="GO" id="GO:0034314">
    <property type="term" value="P:Arp2/3 complex-mediated actin nucleation"/>
    <property type="evidence" value="ECO:0007669"/>
    <property type="project" value="InterPro"/>
</dbReference>
<evidence type="ECO:0000256" key="1">
    <source>
        <dbReference type="ARBA" id="ARBA00004245"/>
    </source>
</evidence>
<evidence type="ECO:0000256" key="2">
    <source>
        <dbReference type="ARBA" id="ARBA00006260"/>
    </source>
</evidence>
<dbReference type="PANTHER" id="PTHR10709">
    <property type="entry name" value="ACTIN-RELATED PROTEIN 2/3 COMPLEX SUBUNIT 1"/>
    <property type="match status" value="1"/>
</dbReference>
<evidence type="ECO:0000256" key="8">
    <source>
        <dbReference type="ARBA" id="ARBA00041244"/>
    </source>
</evidence>
<dbReference type="GO" id="GO:0005885">
    <property type="term" value="C:Arp2/3 protein complex"/>
    <property type="evidence" value="ECO:0007669"/>
    <property type="project" value="InterPro"/>
</dbReference>
<dbReference type="InterPro" id="IPR015943">
    <property type="entry name" value="WD40/YVTN_repeat-like_dom_sf"/>
</dbReference>
<dbReference type="PANTHER" id="PTHR10709:SF2">
    <property type="entry name" value="ACTIN-RELATED PROTEIN 2_3 COMPLEX SUBUNIT"/>
    <property type="match status" value="1"/>
</dbReference>
<dbReference type="SMART" id="SM00320">
    <property type="entry name" value="WD40"/>
    <property type="match status" value="4"/>
</dbReference>
<dbReference type="Gene3D" id="3.40.50.1820">
    <property type="entry name" value="alpha/beta hydrolase"/>
    <property type="match status" value="1"/>
</dbReference>